<dbReference type="EMBL" id="WWEU01000002">
    <property type="protein sequence ID" value="MYM59185.1"/>
    <property type="molecule type" value="Genomic_DNA"/>
</dbReference>
<gene>
    <name evidence="1" type="ORF">GTG28_08110</name>
</gene>
<proteinExistence type="predicted"/>
<name>A0A6L8LTX6_9VIBR</name>
<dbReference type="RefSeq" id="WP_160928715.1">
    <property type="nucleotide sequence ID" value="NZ_WWEU01000002.1"/>
</dbReference>
<evidence type="ECO:0000313" key="2">
    <source>
        <dbReference type="Proteomes" id="UP000478571"/>
    </source>
</evidence>
<dbReference type="InterPro" id="IPR024510">
    <property type="entry name" value="DUF2589"/>
</dbReference>
<keyword evidence="2" id="KW-1185">Reference proteome</keyword>
<organism evidence="1 2">
    <name type="scientific">Vibrio tetraodonis subsp. pristinus</name>
    <dbReference type="NCBI Taxonomy" id="2695891"/>
    <lineage>
        <taxon>Bacteria</taxon>
        <taxon>Pseudomonadati</taxon>
        <taxon>Pseudomonadota</taxon>
        <taxon>Gammaproteobacteria</taxon>
        <taxon>Vibrionales</taxon>
        <taxon>Vibrionaceae</taxon>
        <taxon>Vibrio</taxon>
    </lineage>
</organism>
<dbReference type="Pfam" id="PF11655">
    <property type="entry name" value="DUF2589"/>
    <property type="match status" value="1"/>
</dbReference>
<dbReference type="Proteomes" id="UP000478571">
    <property type="component" value="Unassembled WGS sequence"/>
</dbReference>
<accession>A0A6L8LTX6</accession>
<comment type="caution">
    <text evidence="1">The sequence shown here is derived from an EMBL/GenBank/DDBJ whole genome shotgun (WGS) entry which is preliminary data.</text>
</comment>
<dbReference type="AlphaFoldDB" id="A0A6L8LTX6"/>
<reference evidence="1 2" key="1">
    <citation type="submission" date="2020-01" db="EMBL/GenBank/DDBJ databases">
        <title>Draft Genome Sequence of Vibrio sp. strain OCN044, Isolated from a Healthy Coral at Palmyra Atoll.</title>
        <authorList>
            <person name="Videau P."/>
            <person name="Loughran R."/>
            <person name="Esquivel A."/>
            <person name="Deadmond M."/>
            <person name="Paddock B.E."/>
            <person name="Saw J.H."/>
            <person name="Ushijima B."/>
        </authorList>
    </citation>
    <scope>NUCLEOTIDE SEQUENCE [LARGE SCALE GENOMIC DNA]</scope>
    <source>
        <strain evidence="1 2">OCN044</strain>
    </source>
</reference>
<evidence type="ECO:0000313" key="1">
    <source>
        <dbReference type="EMBL" id="MYM59185.1"/>
    </source>
</evidence>
<protein>
    <submittedName>
        <fullName evidence="1">DUF2589 domain-containing protein</fullName>
    </submittedName>
</protein>
<sequence>MPDSKLLNIADQFRGLPMEDLIGAPLTAACNAQEMLASTTINFIERVCFKDLNAKHTPSDGAMHIPEYEIRTVPFSFKQQEGNEQKKYTVEVPLMSIINIPSLQVTDVDINFSMEVKSSFSESSKDEMEASTQVETELNAGLFKMKAKMSGSISSSKESTRKSDNSAKYDVNVMAKQLPPPEGLSRVLDMLDQCIMPIPAETKPQA</sequence>